<dbReference type="InterPro" id="IPR041457">
    <property type="entry name" value="CxC2_KDZ-assoc"/>
</dbReference>
<accession>A0A369K6H7</accession>
<evidence type="ECO:0000313" key="2">
    <source>
        <dbReference type="EMBL" id="RDB29162.1"/>
    </source>
</evidence>
<dbReference type="OrthoDB" id="3004525at2759"/>
<sequence length="280" mass="32039">MHARIINTPRSPQRGMTWTFGNSWAPENSTEFSLDPNGEWYDEEVEAPVVQTRPVSAAATKRRTQVSRRPHVVWKQLYRQTYLDEMLRWEGHGDARCGESCADCKAHRVEEPGAAAIRCLDCFVPDLVCGECCVRRHRRNPLHHVECWTGTHFVKTTLKALGLKIQLNHLSMQCSAPVACNTNMRILHTNGIHDVAVEYCGCRPLPGHIQLLRRGFYPASQLTVKTCATFELLRHLHLMALSTKGLTYHFYRALEKSTNNTGIDMPKSRYRALLRMSLQW</sequence>
<comment type="caution">
    <text evidence="2">The sequence shown here is derived from an EMBL/GenBank/DDBJ whole genome shotgun (WGS) entry which is preliminary data.</text>
</comment>
<feature type="domain" description="CxC2-like cysteine cluster KDZ transposase-associated" evidence="1">
    <location>
        <begin position="158"/>
        <end position="262"/>
    </location>
</feature>
<dbReference type="Pfam" id="PF18803">
    <property type="entry name" value="CxC2"/>
    <property type="match status" value="1"/>
</dbReference>
<name>A0A369K6H7_HYPMA</name>
<evidence type="ECO:0000313" key="3">
    <source>
        <dbReference type="Proteomes" id="UP000076154"/>
    </source>
</evidence>
<protein>
    <recommendedName>
        <fullName evidence="1">CxC2-like cysteine cluster KDZ transposase-associated domain-containing protein</fullName>
    </recommendedName>
</protein>
<dbReference type="STRING" id="39966.A0A369K6H7"/>
<dbReference type="EMBL" id="LUEZ02000010">
    <property type="protein sequence ID" value="RDB29162.1"/>
    <property type="molecule type" value="Genomic_DNA"/>
</dbReference>
<proteinExistence type="predicted"/>
<gene>
    <name evidence="2" type="ORF">Hypma_015384</name>
</gene>
<reference evidence="2" key="1">
    <citation type="submission" date="2018-04" db="EMBL/GenBank/DDBJ databases">
        <title>Whole genome sequencing of Hypsizygus marmoreus.</title>
        <authorList>
            <person name="Choi I.-G."/>
            <person name="Min B."/>
            <person name="Kim J.-G."/>
            <person name="Kim S."/>
            <person name="Oh Y.-L."/>
            <person name="Kong W.-S."/>
            <person name="Park H."/>
            <person name="Jeong J."/>
            <person name="Song E.-S."/>
        </authorList>
    </citation>
    <scope>NUCLEOTIDE SEQUENCE [LARGE SCALE GENOMIC DNA]</scope>
    <source>
        <strain evidence="2">51987-8</strain>
    </source>
</reference>
<dbReference type="AlphaFoldDB" id="A0A369K6H7"/>
<keyword evidence="3" id="KW-1185">Reference proteome</keyword>
<dbReference type="Proteomes" id="UP000076154">
    <property type="component" value="Unassembled WGS sequence"/>
</dbReference>
<organism evidence="2 3">
    <name type="scientific">Hypsizygus marmoreus</name>
    <name type="common">White beech mushroom</name>
    <name type="synonym">Agaricus marmoreus</name>
    <dbReference type="NCBI Taxonomy" id="39966"/>
    <lineage>
        <taxon>Eukaryota</taxon>
        <taxon>Fungi</taxon>
        <taxon>Dikarya</taxon>
        <taxon>Basidiomycota</taxon>
        <taxon>Agaricomycotina</taxon>
        <taxon>Agaricomycetes</taxon>
        <taxon>Agaricomycetidae</taxon>
        <taxon>Agaricales</taxon>
        <taxon>Tricholomatineae</taxon>
        <taxon>Lyophyllaceae</taxon>
        <taxon>Hypsizygus</taxon>
    </lineage>
</organism>
<dbReference type="InParanoid" id="A0A369K6H7"/>
<evidence type="ECO:0000259" key="1">
    <source>
        <dbReference type="Pfam" id="PF18803"/>
    </source>
</evidence>